<accession>A0A520S0E3</accession>
<reference evidence="1 2" key="1">
    <citation type="submission" date="2019-02" db="EMBL/GenBank/DDBJ databases">
        <title>Prokaryotic population dynamics and viral predation in marine succession experiment using metagenomics: the confinement effect.</title>
        <authorList>
            <person name="Haro-Moreno J.M."/>
            <person name="Rodriguez-Valera F."/>
            <person name="Lopez-Perez M."/>
        </authorList>
    </citation>
    <scope>NUCLEOTIDE SEQUENCE [LARGE SCALE GENOMIC DNA]</scope>
    <source>
        <strain evidence="1">MED-G157</strain>
    </source>
</reference>
<organism evidence="1 2">
    <name type="scientific">OM182 bacterium</name>
    <dbReference type="NCBI Taxonomy" id="2510334"/>
    <lineage>
        <taxon>Bacteria</taxon>
        <taxon>Pseudomonadati</taxon>
        <taxon>Pseudomonadota</taxon>
        <taxon>Gammaproteobacteria</taxon>
        <taxon>OMG group</taxon>
        <taxon>OM182 clade</taxon>
    </lineage>
</organism>
<comment type="caution">
    <text evidence="1">The sequence shown here is derived from an EMBL/GenBank/DDBJ whole genome shotgun (WGS) entry which is preliminary data.</text>
</comment>
<dbReference type="EMBL" id="SHAG01000022">
    <property type="protein sequence ID" value="RZO75904.1"/>
    <property type="molecule type" value="Genomic_DNA"/>
</dbReference>
<protein>
    <submittedName>
        <fullName evidence="1">Uncharacterized protein</fullName>
    </submittedName>
</protein>
<dbReference type="Proteomes" id="UP000316199">
    <property type="component" value="Unassembled WGS sequence"/>
</dbReference>
<evidence type="ECO:0000313" key="2">
    <source>
        <dbReference type="Proteomes" id="UP000316199"/>
    </source>
</evidence>
<dbReference type="AlphaFoldDB" id="A0A520S0E3"/>
<evidence type="ECO:0000313" key="1">
    <source>
        <dbReference type="EMBL" id="RZO75904.1"/>
    </source>
</evidence>
<name>A0A520S0E3_9GAMM</name>
<proteinExistence type="predicted"/>
<gene>
    <name evidence="1" type="ORF">EVA68_05870</name>
</gene>
<sequence length="137" mass="15172">MESGNGKTIIIESQGKKSMEESTVLWSRKPITIGEMELSDNHIERSVSIFDDEDGIAGVISGSLGSYTVQRITKDSKMFYEARSWFVLLTGICEDTATVLKENTRLLKIEAITPSQWMRKVVSLPNASRLATSSALL</sequence>